<evidence type="ECO:0000313" key="1">
    <source>
        <dbReference type="EMBL" id="EUC35090.1"/>
    </source>
</evidence>
<dbReference type="RefSeq" id="XP_007710576.1">
    <property type="nucleotide sequence ID" value="XM_007712386.1"/>
</dbReference>
<dbReference type="EMBL" id="KI964580">
    <property type="protein sequence ID" value="EUC35090.1"/>
    <property type="molecule type" value="Genomic_DNA"/>
</dbReference>
<gene>
    <name evidence="1" type="ORF">COCCADRAFT_91736</name>
</gene>
<accession>W6YBV5</accession>
<dbReference type="KEGG" id="bze:COCCADRAFT_91736"/>
<keyword evidence="2" id="KW-1185">Reference proteome</keyword>
<proteinExistence type="predicted"/>
<evidence type="ECO:0000313" key="2">
    <source>
        <dbReference type="Proteomes" id="UP000053841"/>
    </source>
</evidence>
<protein>
    <submittedName>
        <fullName evidence="1">Uncharacterized protein</fullName>
    </submittedName>
</protein>
<dbReference type="GeneID" id="19153241"/>
<dbReference type="Proteomes" id="UP000053841">
    <property type="component" value="Unassembled WGS sequence"/>
</dbReference>
<organism evidence="1 2">
    <name type="scientific">Cochliobolus carbonum (strain 26-R-13)</name>
    <name type="common">Maize leaf spot fungus</name>
    <name type="synonym">Bipolaris zeicola</name>
    <dbReference type="NCBI Taxonomy" id="930089"/>
    <lineage>
        <taxon>Eukaryota</taxon>
        <taxon>Fungi</taxon>
        <taxon>Dikarya</taxon>
        <taxon>Ascomycota</taxon>
        <taxon>Pezizomycotina</taxon>
        <taxon>Dothideomycetes</taxon>
        <taxon>Pleosporomycetidae</taxon>
        <taxon>Pleosporales</taxon>
        <taxon>Pleosporineae</taxon>
        <taxon>Pleosporaceae</taxon>
        <taxon>Bipolaris</taxon>
    </lineage>
</organism>
<sequence length="60" mass="7012">GRLLRLKDPDDVEILVLSYYYMNSGLNLHQLCHDLHAYNAYSRIQQSTRTLEDQGGYFCC</sequence>
<feature type="non-terminal residue" evidence="1">
    <location>
        <position position="1"/>
    </location>
</feature>
<dbReference type="AlphaFoldDB" id="W6YBV5"/>
<dbReference type="HOGENOM" id="CLU_2947976_0_0_1"/>
<name>W6YBV5_COCC2</name>
<reference evidence="1 2" key="1">
    <citation type="journal article" date="2013" name="PLoS Genet.">
        <title>Comparative genome structure, secondary metabolite, and effector coding capacity across Cochliobolus pathogens.</title>
        <authorList>
            <person name="Condon B.J."/>
            <person name="Leng Y."/>
            <person name="Wu D."/>
            <person name="Bushley K.E."/>
            <person name="Ohm R.A."/>
            <person name="Otillar R."/>
            <person name="Martin J."/>
            <person name="Schackwitz W."/>
            <person name="Grimwood J."/>
            <person name="MohdZainudin N."/>
            <person name="Xue C."/>
            <person name="Wang R."/>
            <person name="Manning V.A."/>
            <person name="Dhillon B."/>
            <person name="Tu Z.J."/>
            <person name="Steffenson B.J."/>
            <person name="Salamov A."/>
            <person name="Sun H."/>
            <person name="Lowry S."/>
            <person name="LaButti K."/>
            <person name="Han J."/>
            <person name="Copeland A."/>
            <person name="Lindquist E."/>
            <person name="Barry K."/>
            <person name="Schmutz J."/>
            <person name="Baker S.E."/>
            <person name="Ciuffetti L.M."/>
            <person name="Grigoriev I.V."/>
            <person name="Zhong S."/>
            <person name="Turgeon B.G."/>
        </authorList>
    </citation>
    <scope>NUCLEOTIDE SEQUENCE [LARGE SCALE GENOMIC DNA]</scope>
    <source>
        <strain evidence="1 2">26-R-13</strain>
    </source>
</reference>